<evidence type="ECO:0000256" key="3">
    <source>
        <dbReference type="ARBA" id="ARBA00022777"/>
    </source>
</evidence>
<protein>
    <recommendedName>
        <fullName evidence="4">Kinase</fullName>
        <ecNumber evidence="4">2.7.-.-</ecNumber>
    </recommendedName>
</protein>
<evidence type="ECO:0000256" key="2">
    <source>
        <dbReference type="ARBA" id="ARBA00022679"/>
    </source>
</evidence>
<proteinExistence type="inferred from homology"/>
<dbReference type="GO" id="GO:0005634">
    <property type="term" value="C:nucleus"/>
    <property type="evidence" value="ECO:0007669"/>
    <property type="project" value="TreeGrafter"/>
</dbReference>
<dbReference type="AlphaFoldDB" id="A0AAD7QUV4"/>
<dbReference type="PANTHER" id="PTHR12400:SF103">
    <property type="entry name" value="INOSITOL POLYPHOSPHATE MULTIKINASE"/>
    <property type="match status" value="1"/>
</dbReference>
<dbReference type="GO" id="GO:0046854">
    <property type="term" value="P:phosphatidylinositol phosphate biosynthetic process"/>
    <property type="evidence" value="ECO:0007669"/>
    <property type="project" value="TreeGrafter"/>
</dbReference>
<dbReference type="Pfam" id="PF03770">
    <property type="entry name" value="IPK"/>
    <property type="match status" value="1"/>
</dbReference>
<organism evidence="5 6">
    <name type="scientific">Lipomyces tetrasporus</name>
    <dbReference type="NCBI Taxonomy" id="54092"/>
    <lineage>
        <taxon>Eukaryota</taxon>
        <taxon>Fungi</taxon>
        <taxon>Dikarya</taxon>
        <taxon>Ascomycota</taxon>
        <taxon>Saccharomycotina</taxon>
        <taxon>Lipomycetes</taxon>
        <taxon>Lipomycetales</taxon>
        <taxon>Lipomycetaceae</taxon>
        <taxon>Lipomyces</taxon>
    </lineage>
</organism>
<dbReference type="GeneID" id="80886611"/>
<gene>
    <name evidence="5" type="ORF">POJ06DRAFT_71124</name>
</gene>
<dbReference type="InterPro" id="IPR005522">
    <property type="entry name" value="IPK"/>
</dbReference>
<dbReference type="InterPro" id="IPR038286">
    <property type="entry name" value="IPK_sf"/>
</dbReference>
<name>A0AAD7QUV4_9ASCO</name>
<evidence type="ECO:0000313" key="5">
    <source>
        <dbReference type="EMBL" id="KAJ8101790.1"/>
    </source>
</evidence>
<evidence type="ECO:0000256" key="1">
    <source>
        <dbReference type="ARBA" id="ARBA00007374"/>
    </source>
</evidence>
<dbReference type="SUPFAM" id="SSF56104">
    <property type="entry name" value="SAICAR synthase-like"/>
    <property type="match status" value="1"/>
</dbReference>
<comment type="caution">
    <text evidence="5">The sequence shown here is derived from an EMBL/GenBank/DDBJ whole genome shotgun (WGS) entry which is preliminary data.</text>
</comment>
<dbReference type="GO" id="GO:0000824">
    <property type="term" value="F:inositol-1,4,5,6-tetrakisphosphate 3-kinase activity"/>
    <property type="evidence" value="ECO:0007669"/>
    <property type="project" value="TreeGrafter"/>
</dbReference>
<sequence length="335" mass="37315">MSTPLAIDISAAVSFDNKVAGHDGVLQDPTGAVVIKPATGYEIEFYESLAVHPSFASICPKFYGVLELSEQGIITDSSGEVHRTKDTERAIVLENVTAGFSRPSVIDIKLGRQLWDERASLEKRKRLDDVAANTTSGSLSMRIAGMKTWDQNKDDYVVYDKNYGRSFDSETVREGIDAFVVTALGTDRRKEVMQRLIAGIAQIAEVLEKEESRMYSASILAVYETDLRAFDEAVTEERERPENSPEDEDEIEGEFEEFVSESVEIDGQIVEQFSMSATGDIVLDEEETDNEKPACRVKLIDFAHATWTPGEGKDRNALAGVYNLKRLFEELLFAL</sequence>
<dbReference type="EC" id="2.7.-.-" evidence="4"/>
<dbReference type="GO" id="GO:0005737">
    <property type="term" value="C:cytoplasm"/>
    <property type="evidence" value="ECO:0007669"/>
    <property type="project" value="TreeGrafter"/>
</dbReference>
<dbReference type="GO" id="GO:0008440">
    <property type="term" value="F:inositol-1,4,5-trisphosphate 3-kinase activity"/>
    <property type="evidence" value="ECO:0007669"/>
    <property type="project" value="TreeGrafter"/>
</dbReference>
<keyword evidence="3 4" id="KW-0418">Kinase</keyword>
<dbReference type="EMBL" id="JARPMG010000003">
    <property type="protein sequence ID" value="KAJ8101790.1"/>
    <property type="molecule type" value="Genomic_DNA"/>
</dbReference>
<dbReference type="Proteomes" id="UP001217417">
    <property type="component" value="Unassembled WGS sequence"/>
</dbReference>
<dbReference type="GO" id="GO:0032958">
    <property type="term" value="P:inositol phosphate biosynthetic process"/>
    <property type="evidence" value="ECO:0007669"/>
    <property type="project" value="InterPro"/>
</dbReference>
<reference evidence="5" key="1">
    <citation type="submission" date="2023-03" db="EMBL/GenBank/DDBJ databases">
        <title>Near-Complete genome sequence of Lipomyces tetrasporous NRRL Y-64009, an oleaginous yeast capable of growing on lignocellulosic hydrolysates.</title>
        <authorList>
            <consortium name="Lawrence Berkeley National Laboratory"/>
            <person name="Jagtap S.S."/>
            <person name="Liu J.-J."/>
            <person name="Walukiewicz H.E."/>
            <person name="Pangilinan J."/>
            <person name="Lipzen A."/>
            <person name="Ahrendt S."/>
            <person name="Koriabine M."/>
            <person name="Cobaugh K."/>
            <person name="Salamov A."/>
            <person name="Yoshinaga Y."/>
            <person name="Ng V."/>
            <person name="Daum C."/>
            <person name="Grigoriev I.V."/>
            <person name="Slininger P.J."/>
            <person name="Dien B.S."/>
            <person name="Jin Y.-S."/>
            <person name="Rao C.V."/>
        </authorList>
    </citation>
    <scope>NUCLEOTIDE SEQUENCE</scope>
    <source>
        <strain evidence="5">NRRL Y-64009</strain>
    </source>
</reference>
<keyword evidence="2 4" id="KW-0808">Transferase</keyword>
<dbReference type="RefSeq" id="XP_056045240.1">
    <property type="nucleotide sequence ID" value="XM_056191445.1"/>
</dbReference>
<dbReference type="Gene3D" id="3.30.470.160">
    <property type="entry name" value="Inositol polyphosphate kinase"/>
    <property type="match status" value="1"/>
</dbReference>
<dbReference type="PANTHER" id="PTHR12400">
    <property type="entry name" value="INOSITOL POLYPHOSPHATE KINASE"/>
    <property type="match status" value="1"/>
</dbReference>
<comment type="similarity">
    <text evidence="1 4">Belongs to the inositol phosphokinase (IPK) family.</text>
</comment>
<keyword evidence="6" id="KW-1185">Reference proteome</keyword>
<accession>A0AAD7QUV4</accession>
<evidence type="ECO:0000256" key="4">
    <source>
        <dbReference type="RuleBase" id="RU363090"/>
    </source>
</evidence>
<evidence type="ECO:0000313" key="6">
    <source>
        <dbReference type="Proteomes" id="UP001217417"/>
    </source>
</evidence>